<sequence length="3677" mass="388998">MHPLLLLLLLLPQPPPPPHLRDLPHLKVSHLGCPQSSERYFDSTRRPLSRQCAVIFDLPLPSRSSSQNLPSDLEPSVEPHHPKARAPWRQTNPMLDPVADVAQDDHARHPLRRKRDLTNMADVEAAAAATATATASPTPTLVPCPDGYFLHPSGVCHPCTSCQDHQYRLAPCNLSTDTICQNLTDCSLSQYQASQGTDTSDRICLPLRQQCIPLTFGHNFFSFHVLDRSGSQRVDPFLPNLTAATFGDTLEANLAVAIYLGSWLQTSALPDVYGTFFRLYTSHPNPEAWCLRGRPMNLSQTIPVVNGFNRLGYPNNIAVELTLGLAALPQINGMTIYRLPVGTGNPAIQLGGTWFTTDLTTIQPGAAYILTIPEDGLVDGNQFQNSMQLMANASINGQPLRNPSARLASFTDGRLSGTVSSMLNFGDQYFFLMAVGGNNAGEVVTLKIYDPDLDLVLDANESFDFQPNGRQGDVVSNSLFELTAQATASCNYSLQYLDEQGECQQITTCTEDEYVLNEATSTSDRTCVNLTECEGDEVEFVAATATSDRTCRLSCTLGVTYAWNASHCEICSTCDSGEFEAAVCTNTSDTVCQPCATCDSGEFEAAVCTNTSDTVCQPCATCDSGEFEAAVCTNTSDTVCQPCATCDSGEFEAAVCTNTSDTVCQPCATCDSGEFEAAVCTNTSDTVCQPCATCDSGEFEAAVCTNTSDTVCQPCATCDSGEFEAAVCTNTSDTVCQPCATCDSGEFEAHGCSALNDTVCQACSICAAHEFEVGPCSGDTDHQCQNLTICVGDQIESSAPTATSDRLCELACEDGLTFDDGDPVACEVCSTCGNGSFTVSNCTVVSDTSCTACSTCSTHQYLEKACTPWSDSVCHNLTICNSTREYESEGPSATSDRTCADLDVCDFQIEFVAANATATSNRVCQLLTECQGDQYEVEAPTMYSDRVCGGIPTFNSSVYIYGQLASGSGLGGVVIEGPTQVARGEYDFSVVAGASGTFVASAVVAQGVSSFTSARRAATSLRGYASPSDVVYGDNGRITVYVQAFDDVGSTQVLPGTLVSVRLNPHGTLVTDASQPVTGSCTVDAMDGICSVTLSLRETWLMGTASDEDHITVEAGLASPDEVQLGNISVIRQLATAISDNIWIDLPQTSMYAGASAVARIYSNTTYAIGGFTIQVTCEGSDILIEDASADSNIWSGARALLPNGTSVRLVYTLKSGQSAPVDASGAALLAEIQFAAASTLNGVEVFSLIRLETRGLLDTADATRVPAGEMTFPVPGIVVSRDGDVTSLLSISQIQATSSAILSVEAGPTDLSGDVRVRGIEVGSSELRVVRGSTELGRTGTISVLSTSVRAVAMDVRAISQVRANFMGTVGSMPSVERVRVQVVEAALKAEGSSVRMVASAVYADGTREPLTAALGLMFNSSDSQQITMSTDEASVAVGAASGVGPYVHAAWSSVLANGSVCENARVASGFGNLTIDLPPPSSVSISGVVSRYVRTDDVARFAGVSTGSELIQSSLRKCISKRYDSGGRVQRFEHLLYPRTGYTVQHGEFEAAVCTNTSDTVCQPCATCDSGEFEAAVCTNTSDTVCQPCATCDSGEFEAAVCTNTSDTVCQPCATCDSGEFVAGVCTNTSDTVCQPCATCDSGEFEAAVCTNTSDTVCQPCATCDSGEFEAAVCTNTSDTVCQPCATCDSGEFEAAVCTNTSDTVCQPCATCDSGEFEAHGCSALNDTVCQACSICAAHEFEVGPCSGDTDRQCQNLTVCGNDEIVVQPATTTSDRVCASIEHSIVPIEWSAAVSPPEFAAFEWCEGNQSCSVLTNAAEVLVTADVGSLSSSSTLYFDVRSPVAGLHLQAATPQVFRPANPADSARLDLFVWTTDRLGSLTPAREDIIVDLAHPLSNSVLSRVLKPGDQAISAFTFDIPYDWFSSQSATVSITASYAAQDLSADSTIQLVRPAAAMNDAENAILMYLPTAPQIGGDSFSVEVWTDVTENVSSFTLSIEWDATALALESVKFDAGEWQGRYSSAGKELAANGIHVGSGDSSYSRLLSATFRGLPDGGRAMLSAQGSLHDENNNPIEVDGSFQDALLTIVSRDGRDTSGYVYLTNLEPILLLGTSSLPFWVDTSRLETDSNTGIEIHLVQLFNDGTVASTDVQSCRFAGSLRTCSPAQASEDGTHSLEIFAGELSANIDVIIYRPSNIAVLVDDLELNRLDLSNCSTRYQRSQLRLQGVINGREVDLSAYLKPSHVSVDDSDVAAIGVAPSGSLYVQGVSPGSTVVRVAMPGFESDLTVLVTPAAVEPVQLSVEVITTIAIEQDTLEAVVRLSSEFVREKQQGWLIAQVSYSDATSRMPRDQDLQLDMLQAETAVDINGTALTAISQANNAVLQVTLLPDSCVVAQPITAITPLDLHLPDPTGIVVSVSSAAIAAANSVAACAGITTQATLSVVVQYPGYSLDLSRDDRMRVSLPETLNLTDTRLVVTQAVPGLYLVNVSFLHINLTGSVAISVAVVDELRTVLRPWPAYAGSGSVIMNSLHPIEGTDVIQRAQLEAVVTLLPNSLGSIDVSHMLSVTTPDTQLSIVDTNRIVPLSVQSGLRSVTVQFCSLETVVDVVLSQVPRRIAGIFPTAFPSTLSGIAGSSVQLQIDVELDDGTRWNAADSYTSEGDYLLAGAVIWESTDSSVVVDGENGMLLLMGNSFTATEIFVTSPFTSANARVATFVNLVPEPGDIDLGASSGAALGEDWGLGGSLTIPVRVNAGLTGLAGLDLTIEYDPAVLAIQAVEPGSDWVGNSFIFTANDPPGQLRFGGTTTTNDGIVEVAVITFSIMGTETDPALHGYATSVSDAERRGIGSPTPRAFVAGDLRVVGPDRFRRGRIDATRWRRDQCATHKVVGDADADCVVGVNDVLYLQDYLVQAQVGPTAAPPLEPGQLDVDLSGDVTILDAVHLLRVVFGQLRLLSQPTVTSVRTGPYCRVVITVNMTMATQAPAVNRTFVYFDVEHPNLAGSWEAVQADPGLDSIKTGAGLGGAVVRARGLASGLYEAHLEGLPTVQGVGLSVIQITTDQNGGVVASRRFLHVGSRVGSFAYPAFTFDVSAPAAAAPLPTAIFGYSPLLRFDVGRGGACGNFASTTTTAEPTTLPSQADDYDFLASTTWIVVLIVLILLVCCCLCLCFCCWRRRMPQDKEGDDVTSESQLSGRRAKYDVARAHAKGYDFNNAMHEPVTLVSSRRIGSYYHEDAEEPVQPEMINLNLMSFKEHDVDVSDTGHDVQLGEGPVAETILSGAGRSKNPFLPENNDPDEDLYSDDEDLYSSRASDNSLVAARSNAQKSKQGATDQFQAVLHNPTYDPFNVREVPSLDDDMATSMGGATAMTSLSGRSSLRPSTSAATPPSAGRRGASKALPALRETNIDSSMPDNGARAAPHEDDFVILDEHDRPMTAAATELSSIELGASRAGGFDDASGIQAFSWLPGATSKAGRAFEQSMDGGSTEVTSMTPELPHHMDDFDEVMSPMSKSMTAATRTAAPREVLRKYGEPHLLELVVEKGPGEPLGLVLEERTDEPGVFIGSVALDSPCRDLVQEGDELLAIGATNVRQSGLDRAREELSAATQFQPIPMVVGRRAELQDTSLRDLASAGTGKFSLARPLRKAGLAQAENGSQRFKNTFSVNDFTPTHPGVDPDGDDSEI</sequence>
<feature type="region of interest" description="Disordered" evidence="8">
    <location>
        <begin position="63"/>
        <end position="91"/>
    </location>
</feature>
<feature type="domain" description="TNFR-Cys" evidence="11">
    <location>
        <begin position="1641"/>
        <end position="1684"/>
    </location>
</feature>
<feature type="compositionally biased region" description="Acidic residues" evidence="8">
    <location>
        <begin position="3288"/>
        <end position="3299"/>
    </location>
</feature>
<feature type="disulfide bond" evidence="7">
    <location>
        <begin position="598"/>
        <end position="616"/>
    </location>
</feature>
<accession>A9UU81</accession>
<dbReference type="EMBL" id="CH991545">
    <property type="protein sequence ID" value="EDQ91376.1"/>
    <property type="molecule type" value="Genomic_DNA"/>
</dbReference>
<evidence type="ECO:0000256" key="10">
    <source>
        <dbReference type="SAM" id="SignalP"/>
    </source>
</evidence>
<dbReference type="GO" id="GO:0030246">
    <property type="term" value="F:carbohydrate binding"/>
    <property type="evidence" value="ECO:0007669"/>
    <property type="project" value="InterPro"/>
</dbReference>
<dbReference type="Proteomes" id="UP000001357">
    <property type="component" value="Unassembled WGS sequence"/>
</dbReference>
<feature type="transmembrane region" description="Helical" evidence="9">
    <location>
        <begin position="3147"/>
        <end position="3169"/>
    </location>
</feature>
<gene>
    <name evidence="13" type="ORF">MONBRDRAFT_23706</name>
</gene>
<evidence type="ECO:0000256" key="1">
    <source>
        <dbReference type="ARBA" id="ARBA00004370"/>
    </source>
</evidence>
<dbReference type="KEGG" id="mbr:MONBRDRAFT_23706"/>
<dbReference type="InParanoid" id="A9UU81"/>
<feature type="chain" id="PRO_5002742386" description="TNFR-Cys domain-containing protein" evidence="10">
    <location>
        <begin position="21"/>
        <end position="3677"/>
    </location>
</feature>
<feature type="domain" description="TNFR-Cys" evidence="11">
    <location>
        <begin position="621"/>
        <end position="664"/>
    </location>
</feature>
<comment type="caution">
    <text evidence="7">Lacks conserved residue(s) required for the propagation of feature annotation.</text>
</comment>
<dbReference type="SUPFAM" id="SSF49384">
    <property type="entry name" value="Carbohydrate-binding domain"/>
    <property type="match status" value="1"/>
</dbReference>
<comment type="subcellular location">
    <subcellularLocation>
        <location evidence="1">Membrane</location>
    </subcellularLocation>
</comment>
<feature type="region of interest" description="Disordered" evidence="8">
    <location>
        <begin position="3653"/>
        <end position="3677"/>
    </location>
</feature>
<feature type="disulfide bond" evidence="7">
    <location>
        <begin position="595"/>
        <end position="608"/>
    </location>
</feature>
<dbReference type="RefSeq" id="XP_001743798.1">
    <property type="nucleotide sequence ID" value="XM_001743746.1"/>
</dbReference>
<evidence type="ECO:0000256" key="3">
    <source>
        <dbReference type="ARBA" id="ARBA00023136"/>
    </source>
</evidence>
<feature type="disulfide bond" evidence="7">
    <location>
        <begin position="643"/>
        <end position="656"/>
    </location>
</feature>
<feature type="domain" description="TNFR-Cys" evidence="11">
    <location>
        <begin position="1689"/>
        <end position="1732"/>
    </location>
</feature>
<keyword evidence="6" id="KW-0325">Glycoprotein</keyword>
<feature type="domain" description="TNFR-Cys" evidence="11">
    <location>
        <begin position="717"/>
        <end position="760"/>
    </location>
</feature>
<dbReference type="PANTHER" id="PTHR46330:SF6">
    <property type="entry name" value="HEMATOPOIETIC DEATH RECEPTOR-RELATED"/>
    <property type="match status" value="1"/>
</dbReference>
<dbReference type="PROSITE" id="PS50050">
    <property type="entry name" value="TNFR_NGFR_2"/>
    <property type="match status" value="10"/>
</dbReference>
<dbReference type="InterPro" id="IPR036439">
    <property type="entry name" value="Dockerin_dom_sf"/>
</dbReference>
<feature type="disulfide bond" evidence="7">
    <location>
        <begin position="742"/>
        <end position="760"/>
    </location>
</feature>
<keyword evidence="10" id="KW-0732">Signal</keyword>
<feature type="disulfide bond" evidence="7">
    <location>
        <begin position="856"/>
        <end position="874"/>
    </location>
</feature>
<evidence type="ECO:0000313" key="14">
    <source>
        <dbReference type="Proteomes" id="UP000001357"/>
    </source>
</evidence>
<feature type="repeat" description="TNFR-Cys" evidence="7">
    <location>
        <begin position="1641"/>
        <end position="1684"/>
    </location>
</feature>
<feature type="disulfide bond" evidence="7">
    <location>
        <begin position="1711"/>
        <end position="1724"/>
    </location>
</feature>
<name>A9UU81_MONBE</name>
<dbReference type="Gene3D" id="2.30.42.10">
    <property type="match status" value="1"/>
</dbReference>
<feature type="disulfide bond" evidence="7">
    <location>
        <begin position="739"/>
        <end position="752"/>
    </location>
</feature>
<evidence type="ECO:0000256" key="7">
    <source>
        <dbReference type="PROSITE-ProRule" id="PRU00206"/>
    </source>
</evidence>
<feature type="domain" description="TNFR-Cys" evidence="11">
    <location>
        <begin position="831"/>
        <end position="874"/>
    </location>
</feature>
<feature type="compositionally biased region" description="Polar residues" evidence="8">
    <location>
        <begin position="3653"/>
        <end position="3662"/>
    </location>
</feature>
<feature type="disulfide bond" evidence="7">
    <location>
        <begin position="694"/>
        <end position="712"/>
    </location>
</feature>
<evidence type="ECO:0000256" key="2">
    <source>
        <dbReference type="ARBA" id="ARBA00022737"/>
    </source>
</evidence>
<keyword evidence="9" id="KW-0812">Transmembrane</keyword>
<feature type="disulfide bond" evidence="7">
    <location>
        <begin position="1663"/>
        <end position="1676"/>
    </location>
</feature>
<dbReference type="InterPro" id="IPR036034">
    <property type="entry name" value="PDZ_sf"/>
</dbReference>
<feature type="disulfide bond" evidence="7">
    <location>
        <begin position="691"/>
        <end position="704"/>
    </location>
</feature>
<keyword evidence="5" id="KW-0675">Receptor</keyword>
<feature type="repeat" description="TNFR-Cys" evidence="7">
    <location>
        <begin position="1593"/>
        <end position="1636"/>
    </location>
</feature>
<dbReference type="eggNOG" id="ENOG502SFDM">
    <property type="taxonomic scope" value="Eukaryota"/>
</dbReference>
<feature type="region of interest" description="Disordered" evidence="8">
    <location>
        <begin position="3273"/>
        <end position="3299"/>
    </location>
</feature>
<feature type="repeat" description="TNFR-Cys" evidence="7">
    <location>
        <begin position="1689"/>
        <end position="1732"/>
    </location>
</feature>
<evidence type="ECO:0000256" key="6">
    <source>
        <dbReference type="ARBA" id="ARBA00023180"/>
    </source>
</evidence>
<organism evidence="13 14">
    <name type="scientific">Monosiga brevicollis</name>
    <name type="common">Choanoflagellate</name>
    <dbReference type="NCBI Taxonomy" id="81824"/>
    <lineage>
        <taxon>Eukaryota</taxon>
        <taxon>Choanoflagellata</taxon>
        <taxon>Craspedida</taxon>
        <taxon>Salpingoecidae</taxon>
        <taxon>Monosiga</taxon>
    </lineage>
</organism>
<feature type="region of interest" description="Disordered" evidence="8">
    <location>
        <begin position="3338"/>
        <end position="3394"/>
    </location>
</feature>
<feature type="compositionally biased region" description="Polar residues" evidence="8">
    <location>
        <begin position="3362"/>
        <end position="3380"/>
    </location>
</feature>
<dbReference type="SMART" id="SM00208">
    <property type="entry name" value="TNFR"/>
    <property type="match status" value="14"/>
</dbReference>
<evidence type="ECO:0000256" key="4">
    <source>
        <dbReference type="ARBA" id="ARBA00023157"/>
    </source>
</evidence>
<dbReference type="InterPro" id="IPR052491">
    <property type="entry name" value="TNFRSF10"/>
</dbReference>
<dbReference type="InterPro" id="IPR008965">
    <property type="entry name" value="CBM2/CBM3_carb-bd_dom_sf"/>
</dbReference>
<feature type="domain" description="TNFR-Cys" evidence="11">
    <location>
        <begin position="1593"/>
        <end position="1636"/>
    </location>
</feature>
<feature type="disulfide bond" evidence="7">
    <location>
        <begin position="1615"/>
        <end position="1628"/>
    </location>
</feature>
<feature type="repeat" description="TNFR-Cys" evidence="7">
    <location>
        <begin position="831"/>
        <end position="874"/>
    </location>
</feature>
<evidence type="ECO:0000313" key="13">
    <source>
        <dbReference type="EMBL" id="EDQ91376.1"/>
    </source>
</evidence>
<feature type="disulfide bond" evidence="7">
    <location>
        <begin position="1666"/>
        <end position="1684"/>
    </location>
</feature>
<dbReference type="PROSITE" id="PS00652">
    <property type="entry name" value="TNFR_NGFR_1"/>
    <property type="match status" value="1"/>
</dbReference>
<dbReference type="InterPro" id="IPR001478">
    <property type="entry name" value="PDZ"/>
</dbReference>
<dbReference type="InterPro" id="IPR001368">
    <property type="entry name" value="TNFR/NGFR_Cys_rich_reg"/>
</dbReference>
<evidence type="ECO:0000259" key="11">
    <source>
        <dbReference type="PROSITE" id="PS50050"/>
    </source>
</evidence>
<dbReference type="CDD" id="cd08547">
    <property type="entry name" value="Type_II_cohesin"/>
    <property type="match status" value="1"/>
</dbReference>
<dbReference type="CDD" id="cd00136">
    <property type="entry name" value="PDZ_canonical"/>
    <property type="match status" value="1"/>
</dbReference>
<dbReference type="Gene3D" id="2.60.40.680">
    <property type="match status" value="1"/>
</dbReference>
<reference evidence="13 14" key="1">
    <citation type="journal article" date="2008" name="Nature">
        <title>The genome of the choanoflagellate Monosiga brevicollis and the origin of metazoans.</title>
        <authorList>
            <consortium name="JGI Sequencing"/>
            <person name="King N."/>
            <person name="Westbrook M.J."/>
            <person name="Young S.L."/>
            <person name="Kuo A."/>
            <person name="Abedin M."/>
            <person name="Chapman J."/>
            <person name="Fairclough S."/>
            <person name="Hellsten U."/>
            <person name="Isogai Y."/>
            <person name="Letunic I."/>
            <person name="Marr M."/>
            <person name="Pincus D."/>
            <person name="Putnam N."/>
            <person name="Rokas A."/>
            <person name="Wright K.J."/>
            <person name="Zuzow R."/>
            <person name="Dirks W."/>
            <person name="Good M."/>
            <person name="Goodstein D."/>
            <person name="Lemons D."/>
            <person name="Li W."/>
            <person name="Lyons J.B."/>
            <person name="Morris A."/>
            <person name="Nichols S."/>
            <person name="Richter D.J."/>
            <person name="Salamov A."/>
            <person name="Bork P."/>
            <person name="Lim W.A."/>
            <person name="Manning G."/>
            <person name="Miller W.T."/>
            <person name="McGinnis W."/>
            <person name="Shapiro H."/>
            <person name="Tjian R."/>
            <person name="Grigoriev I.V."/>
            <person name="Rokhsar D."/>
        </authorList>
    </citation>
    <scope>NUCLEOTIDE SEQUENCE [LARGE SCALE GENOMIC DNA]</scope>
    <source>
        <strain evidence="14">MX1 / ATCC 50154</strain>
    </source>
</reference>
<evidence type="ECO:0000256" key="9">
    <source>
        <dbReference type="SAM" id="Phobius"/>
    </source>
</evidence>
<feature type="domain" description="PDZ" evidence="12">
    <location>
        <begin position="3531"/>
        <end position="3599"/>
    </location>
</feature>
<proteinExistence type="predicted"/>
<dbReference type="PANTHER" id="PTHR46330">
    <property type="entry name" value="TUMOR NECROSIS FACTOR RECEPTOR SUPERFAMILY MEMBER 10B"/>
    <property type="match status" value="1"/>
</dbReference>
<feature type="disulfide bond" evidence="7">
    <location>
        <begin position="1618"/>
        <end position="1636"/>
    </location>
</feature>
<feature type="disulfide bond" evidence="7">
    <location>
        <begin position="1570"/>
        <end position="1588"/>
    </location>
</feature>
<feature type="repeat" description="TNFR-Cys" evidence="7">
    <location>
        <begin position="573"/>
        <end position="616"/>
    </location>
</feature>
<feature type="disulfide bond" evidence="7">
    <location>
        <begin position="1567"/>
        <end position="1580"/>
    </location>
</feature>
<dbReference type="STRING" id="81824.A9UU81"/>
<keyword evidence="2" id="KW-0677">Repeat</keyword>
<dbReference type="InterPro" id="IPR002102">
    <property type="entry name" value="Cohesin_dom"/>
</dbReference>
<dbReference type="Pfam" id="PF00020">
    <property type="entry name" value="TNFR_c6"/>
    <property type="match status" value="9"/>
</dbReference>
<dbReference type="SUPFAM" id="SSF50156">
    <property type="entry name" value="PDZ domain-like"/>
    <property type="match status" value="1"/>
</dbReference>
<feature type="disulfide bond" evidence="7">
    <location>
        <begin position="1714"/>
        <end position="1732"/>
    </location>
</feature>
<feature type="domain" description="TNFR-Cys" evidence="11">
    <location>
        <begin position="143"/>
        <end position="180"/>
    </location>
</feature>
<evidence type="ECO:0000256" key="5">
    <source>
        <dbReference type="ARBA" id="ARBA00023170"/>
    </source>
</evidence>
<protein>
    <recommendedName>
        <fullName evidence="15">TNFR-Cys domain-containing protein</fullName>
    </recommendedName>
</protein>
<feature type="disulfide bond" evidence="7">
    <location>
        <begin position="162"/>
        <end position="180"/>
    </location>
</feature>
<feature type="repeat" description="TNFR-Cys" evidence="7">
    <location>
        <begin position="143"/>
        <end position="180"/>
    </location>
</feature>
<evidence type="ECO:0000256" key="8">
    <source>
        <dbReference type="SAM" id="MobiDB-lite"/>
    </source>
</evidence>
<dbReference type="GO" id="GO:0000272">
    <property type="term" value="P:polysaccharide catabolic process"/>
    <property type="evidence" value="ECO:0007669"/>
    <property type="project" value="InterPro"/>
</dbReference>
<feature type="domain" description="TNFR-Cys" evidence="11">
    <location>
        <begin position="573"/>
        <end position="616"/>
    </location>
</feature>
<evidence type="ECO:0000259" key="12">
    <source>
        <dbReference type="PROSITE" id="PS50106"/>
    </source>
</evidence>
<dbReference type="GO" id="GO:0016020">
    <property type="term" value="C:membrane"/>
    <property type="evidence" value="ECO:0007669"/>
    <property type="project" value="UniProtKB-SubCell"/>
</dbReference>
<evidence type="ECO:0008006" key="15">
    <source>
        <dbReference type="Google" id="ProtNLM"/>
    </source>
</evidence>
<dbReference type="Pfam" id="PF00595">
    <property type="entry name" value="PDZ"/>
    <property type="match status" value="1"/>
</dbReference>
<feature type="disulfide bond" evidence="7">
    <location>
        <begin position="853"/>
        <end position="866"/>
    </location>
</feature>
<dbReference type="Gene3D" id="1.10.1330.10">
    <property type="entry name" value="Dockerin domain"/>
    <property type="match status" value="1"/>
</dbReference>
<feature type="repeat" description="TNFR-Cys" evidence="7">
    <location>
        <begin position="669"/>
        <end position="712"/>
    </location>
</feature>
<feature type="repeat" description="TNFR-Cys" evidence="7">
    <location>
        <begin position="621"/>
        <end position="664"/>
    </location>
</feature>
<feature type="domain" description="TNFR-Cys" evidence="11">
    <location>
        <begin position="669"/>
        <end position="712"/>
    </location>
</feature>
<feature type="disulfide bond" evidence="7">
    <location>
        <begin position="159"/>
        <end position="172"/>
    </location>
</feature>
<dbReference type="Pfam" id="PF00963">
    <property type="entry name" value="Cohesin"/>
    <property type="match status" value="1"/>
</dbReference>
<feature type="signal peptide" evidence="10">
    <location>
        <begin position="1"/>
        <end position="20"/>
    </location>
</feature>
<keyword evidence="9" id="KW-1133">Transmembrane helix</keyword>
<keyword evidence="14" id="KW-1185">Reference proteome</keyword>
<dbReference type="PROSITE" id="PS50106">
    <property type="entry name" value="PDZ"/>
    <property type="match status" value="1"/>
</dbReference>
<keyword evidence="4 7" id="KW-1015">Disulfide bond</keyword>
<feature type="repeat" description="TNFR-Cys" evidence="7">
    <location>
        <begin position="1545"/>
        <end position="1588"/>
    </location>
</feature>
<dbReference type="Gene3D" id="2.10.50.10">
    <property type="entry name" value="Tumor Necrosis Factor Receptor, subunit A, domain 2"/>
    <property type="match status" value="8"/>
</dbReference>
<dbReference type="OMA" id="ICAAHEF"/>
<keyword evidence="3 9" id="KW-0472">Membrane</keyword>
<feature type="domain" description="TNFR-Cys" evidence="11">
    <location>
        <begin position="1545"/>
        <end position="1588"/>
    </location>
</feature>
<feature type="repeat" description="TNFR-Cys" evidence="7">
    <location>
        <begin position="717"/>
        <end position="760"/>
    </location>
</feature>
<feature type="disulfide bond" evidence="7">
    <location>
        <begin position="646"/>
        <end position="664"/>
    </location>
</feature>
<dbReference type="GeneID" id="5888838"/>